<keyword evidence="1" id="KW-0732">Signal</keyword>
<feature type="chain" id="PRO_5045284784" evidence="1">
    <location>
        <begin position="19"/>
        <end position="254"/>
    </location>
</feature>
<dbReference type="RefSeq" id="WP_194105311.1">
    <property type="nucleotide sequence ID" value="NZ_JADFFM010000001.1"/>
</dbReference>
<evidence type="ECO:0000256" key="1">
    <source>
        <dbReference type="SAM" id="SignalP"/>
    </source>
</evidence>
<reference evidence="3 4" key="1">
    <citation type="submission" date="2020-10" db="EMBL/GenBank/DDBJ databases">
        <title>Mucilaginibacter mali sp. nov., isolated from rhizosphere soil of apple orchard.</title>
        <authorList>
            <person name="Lee J.-S."/>
            <person name="Kim H.S."/>
            <person name="Kim J.-S."/>
        </authorList>
    </citation>
    <scope>NUCLEOTIDE SEQUENCE [LARGE SCALE GENOMIC DNA]</scope>
    <source>
        <strain evidence="3 4">KCTC 23157</strain>
    </source>
</reference>
<dbReference type="PROSITE" id="PS51257">
    <property type="entry name" value="PROKAR_LIPOPROTEIN"/>
    <property type="match status" value="1"/>
</dbReference>
<dbReference type="InterPro" id="IPR025491">
    <property type="entry name" value="DUF4382"/>
</dbReference>
<dbReference type="EMBL" id="JADFFM010000001">
    <property type="protein sequence ID" value="MBE9665931.1"/>
    <property type="molecule type" value="Genomic_DNA"/>
</dbReference>
<name>A0ABR9XEW9_9SPHI</name>
<feature type="signal peptide" evidence="1">
    <location>
        <begin position="1"/>
        <end position="18"/>
    </location>
</feature>
<accession>A0ABR9XEW9</accession>
<dbReference type="Gene3D" id="2.60.40.1120">
    <property type="entry name" value="Carboxypeptidase-like, regulatory domain"/>
    <property type="match status" value="1"/>
</dbReference>
<dbReference type="SUPFAM" id="SSF117074">
    <property type="entry name" value="Hypothetical protein PA1324"/>
    <property type="match status" value="1"/>
</dbReference>
<sequence>MKKLLFAAILSLFMFACKKDNSSTAGNSAHVTVKMTDAPGAFTSVILNVKSVVIVTDAGEQTLNVGGGPIDILRFRSGKDTVLADQDIPAGTIQQVRLVLNDSGNRVIVGGVSYDLTTPSGQTSGVKLNVHDNLTAGIAYTMHLDFDAAQSIVLTGNGKYILKPVIRAYADAVSGALTGIVSPAASSPKVYAIMGTDTVGAVTDATGKFYFSGLAAGTYNVKFVPVSPYATKTVTGVAVTTGAVKDMGTVTITQ</sequence>
<gene>
    <name evidence="3" type="ORF">IRJ18_06125</name>
</gene>
<evidence type="ECO:0000313" key="4">
    <source>
        <dbReference type="Proteomes" id="UP000632774"/>
    </source>
</evidence>
<protein>
    <submittedName>
        <fullName evidence="3">DUF4382 domain-containing protein</fullName>
    </submittedName>
</protein>
<proteinExistence type="predicted"/>
<evidence type="ECO:0000313" key="3">
    <source>
        <dbReference type="EMBL" id="MBE9665931.1"/>
    </source>
</evidence>
<dbReference type="Pfam" id="PF14321">
    <property type="entry name" value="DUF4382"/>
    <property type="match status" value="1"/>
</dbReference>
<dbReference type="Proteomes" id="UP000632774">
    <property type="component" value="Unassembled WGS sequence"/>
</dbReference>
<feature type="domain" description="DUF4382" evidence="2">
    <location>
        <begin position="29"/>
        <end position="164"/>
    </location>
</feature>
<organism evidence="3 4">
    <name type="scientific">Mucilaginibacter boryungensis</name>
    <dbReference type="NCBI Taxonomy" id="768480"/>
    <lineage>
        <taxon>Bacteria</taxon>
        <taxon>Pseudomonadati</taxon>
        <taxon>Bacteroidota</taxon>
        <taxon>Sphingobacteriia</taxon>
        <taxon>Sphingobacteriales</taxon>
        <taxon>Sphingobacteriaceae</taxon>
        <taxon>Mucilaginibacter</taxon>
    </lineage>
</organism>
<evidence type="ECO:0000259" key="2">
    <source>
        <dbReference type="Pfam" id="PF14321"/>
    </source>
</evidence>
<keyword evidence="4" id="KW-1185">Reference proteome</keyword>
<comment type="caution">
    <text evidence="3">The sequence shown here is derived from an EMBL/GenBank/DDBJ whole genome shotgun (WGS) entry which is preliminary data.</text>
</comment>